<evidence type="ECO:0000313" key="1">
    <source>
        <dbReference type="EMBL" id="PCI30143.1"/>
    </source>
</evidence>
<dbReference type="EMBL" id="NVSR01000007">
    <property type="protein sequence ID" value="PCI30143.1"/>
    <property type="molecule type" value="Genomic_DNA"/>
</dbReference>
<dbReference type="AlphaFoldDB" id="A0A2A4T9B3"/>
<gene>
    <name evidence="1" type="ORF">COB67_02335</name>
</gene>
<proteinExistence type="predicted"/>
<sequence length="194" mass="22245">MNTNKTQAPLPAVRFPTRNQIEILGSLQDFDKDVVNNAEDAANPFEFTISVMENRFRNEPAPHYTSFQKSNDKLYFLESAMHIYSKCKQRVMVDEKVNAFKSKKIEEGDLVKVMDAKQIAKIFSDLRSIENPKEYAFENVDVSDEMLFHLSSDEWYRVGGIDEDGDINLKLFNGTYPRSIITEHACMSTKNASV</sequence>
<evidence type="ECO:0000313" key="2">
    <source>
        <dbReference type="Proteomes" id="UP000218113"/>
    </source>
</evidence>
<dbReference type="Proteomes" id="UP000218113">
    <property type="component" value="Unassembled WGS sequence"/>
</dbReference>
<reference evidence="2" key="1">
    <citation type="submission" date="2017-08" db="EMBL/GenBank/DDBJ databases">
        <title>A dynamic microbial community with high functional redundancy inhabits the cold, oxic subseafloor aquifer.</title>
        <authorList>
            <person name="Tully B.J."/>
            <person name="Wheat C.G."/>
            <person name="Glazer B.T."/>
            <person name="Huber J.A."/>
        </authorList>
    </citation>
    <scope>NUCLEOTIDE SEQUENCE [LARGE SCALE GENOMIC DNA]</scope>
</reference>
<protein>
    <submittedName>
        <fullName evidence="1">Uncharacterized protein</fullName>
    </submittedName>
</protein>
<comment type="caution">
    <text evidence="1">The sequence shown here is derived from an EMBL/GenBank/DDBJ whole genome shotgun (WGS) entry which is preliminary data.</text>
</comment>
<name>A0A2A4T9B3_9DELT</name>
<organism evidence="1 2">
    <name type="scientific">SAR324 cluster bacterium</name>
    <dbReference type="NCBI Taxonomy" id="2024889"/>
    <lineage>
        <taxon>Bacteria</taxon>
        <taxon>Deltaproteobacteria</taxon>
        <taxon>SAR324 cluster</taxon>
    </lineage>
</organism>
<accession>A0A2A4T9B3</accession>